<dbReference type="Proteomes" id="UP000434957">
    <property type="component" value="Unassembled WGS sequence"/>
</dbReference>
<evidence type="ECO:0000256" key="1">
    <source>
        <dbReference type="SAM" id="SignalP"/>
    </source>
</evidence>
<dbReference type="EMBL" id="QXFU01000462">
    <property type="protein sequence ID" value="KAE9032946.1"/>
    <property type="molecule type" value="Genomic_DNA"/>
</dbReference>
<evidence type="ECO:0000313" key="4">
    <source>
        <dbReference type="EMBL" id="KAE9339716.1"/>
    </source>
</evidence>
<gene>
    <name evidence="3" type="ORF">PR001_g8540</name>
    <name evidence="2" type="ORF">PR002_g8925</name>
    <name evidence="4" type="ORF">PR003_g10874</name>
</gene>
<evidence type="ECO:0000313" key="2">
    <source>
        <dbReference type="EMBL" id="KAE9032946.1"/>
    </source>
</evidence>
<dbReference type="Proteomes" id="UP000435112">
    <property type="component" value="Unassembled WGS sequence"/>
</dbReference>
<dbReference type="OrthoDB" id="10430772at2759"/>
<organism evidence="2 7">
    <name type="scientific">Phytophthora rubi</name>
    <dbReference type="NCBI Taxonomy" id="129364"/>
    <lineage>
        <taxon>Eukaryota</taxon>
        <taxon>Sar</taxon>
        <taxon>Stramenopiles</taxon>
        <taxon>Oomycota</taxon>
        <taxon>Peronosporomycetes</taxon>
        <taxon>Peronosporales</taxon>
        <taxon>Peronosporaceae</taxon>
        <taxon>Phytophthora</taxon>
    </lineage>
</organism>
<sequence>MAAGGSLLVLAKLVSKCRALGGACCGSTTTTESNFRRQSGWVLCWRRSQQLLEV</sequence>
<dbReference type="EMBL" id="QXFT01000607">
    <property type="protein sequence ID" value="KAE9339716.1"/>
    <property type="molecule type" value="Genomic_DNA"/>
</dbReference>
<accession>A0A6A3MYC8</accession>
<dbReference type="AlphaFoldDB" id="A0A6A3MYC8"/>
<keyword evidence="1" id="KW-0732">Signal</keyword>
<evidence type="ECO:0000313" key="5">
    <source>
        <dbReference type="Proteomes" id="UP000429607"/>
    </source>
</evidence>
<evidence type="ECO:0000313" key="3">
    <source>
        <dbReference type="EMBL" id="KAE9037060.1"/>
    </source>
</evidence>
<keyword evidence="6" id="KW-1185">Reference proteome</keyword>
<protein>
    <submittedName>
        <fullName evidence="2">Uncharacterized protein</fullName>
    </submittedName>
</protein>
<feature type="chain" id="PRO_5036165194" evidence="1">
    <location>
        <begin position="20"/>
        <end position="54"/>
    </location>
</feature>
<name>A0A6A3MYC8_9STRA</name>
<evidence type="ECO:0000313" key="6">
    <source>
        <dbReference type="Proteomes" id="UP000434957"/>
    </source>
</evidence>
<reference evidence="5 7" key="1">
    <citation type="submission" date="2018-09" db="EMBL/GenBank/DDBJ databases">
        <title>Genomic investigation of the strawberry pathogen Phytophthora fragariae indicates pathogenicity is determined by transcriptional variation in three key races.</title>
        <authorList>
            <person name="Adams T.M."/>
            <person name="Armitage A.D."/>
            <person name="Sobczyk M.K."/>
            <person name="Bates H.J."/>
            <person name="Dunwell J.M."/>
            <person name="Nellist C.F."/>
            <person name="Harrison R.J."/>
        </authorList>
    </citation>
    <scope>NUCLEOTIDE SEQUENCE [LARGE SCALE GENOMIC DNA]</scope>
    <source>
        <strain evidence="3 5">SCRP249</strain>
        <strain evidence="2 7">SCRP324</strain>
        <strain evidence="4 6">SCRP333</strain>
    </source>
</reference>
<dbReference type="EMBL" id="QXFV01000455">
    <property type="protein sequence ID" value="KAE9037060.1"/>
    <property type="molecule type" value="Genomic_DNA"/>
</dbReference>
<feature type="signal peptide" evidence="1">
    <location>
        <begin position="1"/>
        <end position="19"/>
    </location>
</feature>
<proteinExistence type="predicted"/>
<comment type="caution">
    <text evidence="2">The sequence shown here is derived from an EMBL/GenBank/DDBJ whole genome shotgun (WGS) entry which is preliminary data.</text>
</comment>
<dbReference type="Proteomes" id="UP000429607">
    <property type="component" value="Unassembled WGS sequence"/>
</dbReference>
<evidence type="ECO:0000313" key="7">
    <source>
        <dbReference type="Proteomes" id="UP000435112"/>
    </source>
</evidence>